<feature type="signal peptide" evidence="1">
    <location>
        <begin position="1"/>
        <end position="21"/>
    </location>
</feature>
<evidence type="ECO:0000313" key="3">
    <source>
        <dbReference type="Proteomes" id="UP001443914"/>
    </source>
</evidence>
<gene>
    <name evidence="2" type="ORF">RND81_01G105100</name>
</gene>
<keyword evidence="3" id="KW-1185">Reference proteome</keyword>
<comment type="caution">
    <text evidence="2">The sequence shown here is derived from an EMBL/GenBank/DDBJ whole genome shotgun (WGS) entry which is preliminary data.</text>
</comment>
<dbReference type="AlphaFoldDB" id="A0AAW1NHY2"/>
<proteinExistence type="predicted"/>
<sequence length="89" mass="10059">MKVLKWIRLLLLAIVLYGVVCVNFVTSDVLEPSQVTHNNVDQQLYKKFRKLGEVHMVERRVGPVPVPSPPLPDKTHVWIFATPPPPPPA</sequence>
<accession>A0AAW1NHY2</accession>
<evidence type="ECO:0000256" key="1">
    <source>
        <dbReference type="SAM" id="SignalP"/>
    </source>
</evidence>
<keyword evidence="1" id="KW-0732">Signal</keyword>
<feature type="chain" id="PRO_5043587237" evidence="1">
    <location>
        <begin position="22"/>
        <end position="89"/>
    </location>
</feature>
<evidence type="ECO:0000313" key="2">
    <source>
        <dbReference type="EMBL" id="KAK9756543.1"/>
    </source>
</evidence>
<name>A0AAW1NHY2_SAPOF</name>
<protein>
    <submittedName>
        <fullName evidence="2">Uncharacterized protein</fullName>
    </submittedName>
</protein>
<reference evidence="2" key="1">
    <citation type="submission" date="2024-03" db="EMBL/GenBank/DDBJ databases">
        <title>WGS assembly of Saponaria officinalis var. Norfolk2.</title>
        <authorList>
            <person name="Jenkins J."/>
            <person name="Shu S."/>
            <person name="Grimwood J."/>
            <person name="Barry K."/>
            <person name="Goodstein D."/>
            <person name="Schmutz J."/>
            <person name="Leebens-Mack J."/>
            <person name="Osbourn A."/>
        </authorList>
    </citation>
    <scope>NUCLEOTIDE SEQUENCE [LARGE SCALE GENOMIC DNA]</scope>
    <source>
        <strain evidence="2">JIC</strain>
    </source>
</reference>
<dbReference type="Proteomes" id="UP001443914">
    <property type="component" value="Unassembled WGS sequence"/>
</dbReference>
<dbReference type="EMBL" id="JBDFQZ010000001">
    <property type="protein sequence ID" value="KAK9756543.1"/>
    <property type="molecule type" value="Genomic_DNA"/>
</dbReference>
<organism evidence="2 3">
    <name type="scientific">Saponaria officinalis</name>
    <name type="common">Common soapwort</name>
    <name type="synonym">Lychnis saponaria</name>
    <dbReference type="NCBI Taxonomy" id="3572"/>
    <lineage>
        <taxon>Eukaryota</taxon>
        <taxon>Viridiplantae</taxon>
        <taxon>Streptophyta</taxon>
        <taxon>Embryophyta</taxon>
        <taxon>Tracheophyta</taxon>
        <taxon>Spermatophyta</taxon>
        <taxon>Magnoliopsida</taxon>
        <taxon>eudicotyledons</taxon>
        <taxon>Gunneridae</taxon>
        <taxon>Pentapetalae</taxon>
        <taxon>Caryophyllales</taxon>
        <taxon>Caryophyllaceae</taxon>
        <taxon>Caryophylleae</taxon>
        <taxon>Saponaria</taxon>
    </lineage>
</organism>